<sequence>MSFNVMASGNKFLMDLRRIYRYSVSLASLPVNQKVPKLLIEVLYRQNGLEKSLNHHFLPPKIPIGDLSLLLYKNHFNGNLNKFGASAT</sequence>
<keyword evidence="2" id="KW-1185">Reference proteome</keyword>
<evidence type="ECO:0000313" key="1">
    <source>
        <dbReference type="EMBL" id="MBB5349526.1"/>
    </source>
</evidence>
<dbReference type="RefSeq" id="WP_183352311.1">
    <property type="nucleotide sequence ID" value="NZ_JACHEO010000028.1"/>
</dbReference>
<proteinExistence type="predicted"/>
<name>A0A840UXI8_9BACT</name>
<organism evidence="1 2">
    <name type="scientific">Desulfoprunum benzoelyticum</name>
    <dbReference type="NCBI Taxonomy" id="1506996"/>
    <lineage>
        <taxon>Bacteria</taxon>
        <taxon>Pseudomonadati</taxon>
        <taxon>Thermodesulfobacteriota</taxon>
        <taxon>Desulfobulbia</taxon>
        <taxon>Desulfobulbales</taxon>
        <taxon>Desulfobulbaceae</taxon>
        <taxon>Desulfoprunum</taxon>
    </lineage>
</organism>
<protein>
    <submittedName>
        <fullName evidence="1">Uncharacterized protein</fullName>
    </submittedName>
</protein>
<accession>A0A840UXI8</accession>
<dbReference type="Proteomes" id="UP000539642">
    <property type="component" value="Unassembled WGS sequence"/>
</dbReference>
<dbReference type="AlphaFoldDB" id="A0A840UXI8"/>
<gene>
    <name evidence="1" type="ORF">HNQ81_003282</name>
</gene>
<evidence type="ECO:0000313" key="2">
    <source>
        <dbReference type="Proteomes" id="UP000539642"/>
    </source>
</evidence>
<dbReference type="EMBL" id="JACHEO010000028">
    <property type="protein sequence ID" value="MBB5349526.1"/>
    <property type="molecule type" value="Genomic_DNA"/>
</dbReference>
<reference evidence="1 2" key="1">
    <citation type="submission" date="2020-08" db="EMBL/GenBank/DDBJ databases">
        <title>Genomic Encyclopedia of Type Strains, Phase IV (KMG-IV): sequencing the most valuable type-strain genomes for metagenomic binning, comparative biology and taxonomic classification.</title>
        <authorList>
            <person name="Goeker M."/>
        </authorList>
    </citation>
    <scope>NUCLEOTIDE SEQUENCE [LARGE SCALE GENOMIC DNA]</scope>
    <source>
        <strain evidence="1 2">DSM 28570</strain>
    </source>
</reference>
<comment type="caution">
    <text evidence="1">The sequence shown here is derived from an EMBL/GenBank/DDBJ whole genome shotgun (WGS) entry which is preliminary data.</text>
</comment>